<dbReference type="Pfam" id="PF07478">
    <property type="entry name" value="Dala_Dala_lig_C"/>
    <property type="match status" value="1"/>
</dbReference>
<dbReference type="SUPFAM" id="SSF56059">
    <property type="entry name" value="Glutathione synthetase ATP-binding domain-like"/>
    <property type="match status" value="1"/>
</dbReference>
<reference evidence="5" key="1">
    <citation type="submission" date="2007-10" db="EMBL/GenBank/DDBJ databases">
        <title>Complete genome of Alkaliphilus oremlandii OhILAs.</title>
        <authorList>
            <person name="Copeland A."/>
            <person name="Lucas S."/>
            <person name="Lapidus A."/>
            <person name="Barry K."/>
            <person name="Detter J.C."/>
            <person name="Glavina del Rio T."/>
            <person name="Hammon N."/>
            <person name="Israni S."/>
            <person name="Dalin E."/>
            <person name="Tice H."/>
            <person name="Pitluck S."/>
            <person name="Chain P."/>
            <person name="Malfatti S."/>
            <person name="Shin M."/>
            <person name="Vergez L."/>
            <person name="Schmutz J."/>
            <person name="Larimer F."/>
            <person name="Land M."/>
            <person name="Hauser L."/>
            <person name="Kyrpides N."/>
            <person name="Mikhailova N."/>
            <person name="Stolz J.F."/>
            <person name="Dawson A."/>
            <person name="Fisher E."/>
            <person name="Crable B."/>
            <person name="Perera E."/>
            <person name="Lisak J."/>
            <person name="Ranganathan M."/>
            <person name="Basu P."/>
            <person name="Richardson P."/>
        </authorList>
    </citation>
    <scope>NUCLEOTIDE SEQUENCE [LARGE SCALE GENOMIC DNA]</scope>
    <source>
        <strain evidence="5">OhILAs</strain>
    </source>
</reference>
<organism evidence="4 5">
    <name type="scientific">Alkaliphilus oremlandii (strain OhILAs)</name>
    <name type="common">Clostridium oremlandii (strain OhILAs)</name>
    <dbReference type="NCBI Taxonomy" id="350688"/>
    <lineage>
        <taxon>Bacteria</taxon>
        <taxon>Bacillati</taxon>
        <taxon>Bacillota</taxon>
        <taxon>Clostridia</taxon>
        <taxon>Peptostreptococcales</taxon>
        <taxon>Natronincolaceae</taxon>
        <taxon>Alkaliphilus</taxon>
    </lineage>
</organism>
<dbReference type="eggNOG" id="COG3919">
    <property type="taxonomic scope" value="Bacteria"/>
</dbReference>
<dbReference type="Gene3D" id="3.30.1490.20">
    <property type="entry name" value="ATP-grasp fold, A domain"/>
    <property type="match status" value="1"/>
</dbReference>
<keyword evidence="2" id="KW-0547">Nucleotide-binding</keyword>
<dbReference type="InterPro" id="IPR011761">
    <property type="entry name" value="ATP-grasp"/>
</dbReference>
<dbReference type="Proteomes" id="UP000000269">
    <property type="component" value="Chromosome"/>
</dbReference>
<dbReference type="InterPro" id="IPR013815">
    <property type="entry name" value="ATP_grasp_subdomain_1"/>
</dbReference>
<dbReference type="KEGG" id="aoe:Clos_0297"/>
<evidence type="ECO:0000259" key="3">
    <source>
        <dbReference type="PROSITE" id="PS50975"/>
    </source>
</evidence>
<keyword evidence="5" id="KW-1185">Reference proteome</keyword>
<dbReference type="GO" id="GO:0005524">
    <property type="term" value="F:ATP binding"/>
    <property type="evidence" value="ECO:0007669"/>
    <property type="project" value="UniProtKB-UniRule"/>
</dbReference>
<proteinExistence type="predicted"/>
<feature type="domain" description="ATP-grasp" evidence="3">
    <location>
        <begin position="122"/>
        <end position="314"/>
    </location>
</feature>
<dbReference type="GO" id="GO:0008716">
    <property type="term" value="F:D-alanine-D-alanine ligase activity"/>
    <property type="evidence" value="ECO:0007669"/>
    <property type="project" value="InterPro"/>
</dbReference>
<dbReference type="PROSITE" id="PS00867">
    <property type="entry name" value="CPSASE_2"/>
    <property type="match status" value="1"/>
</dbReference>
<keyword evidence="2" id="KW-0067">ATP-binding</keyword>
<evidence type="ECO:0000256" key="1">
    <source>
        <dbReference type="ARBA" id="ARBA00022598"/>
    </source>
</evidence>
<dbReference type="OrthoDB" id="5420347at2"/>
<evidence type="ECO:0000313" key="4">
    <source>
        <dbReference type="EMBL" id="ABW17860.1"/>
    </source>
</evidence>
<accession>A8ML43</accession>
<dbReference type="InterPro" id="IPR011095">
    <property type="entry name" value="Dala_Dala_lig_C"/>
</dbReference>
<dbReference type="PROSITE" id="PS50975">
    <property type="entry name" value="ATP_GRASP"/>
    <property type="match status" value="1"/>
</dbReference>
<evidence type="ECO:0000313" key="5">
    <source>
        <dbReference type="Proteomes" id="UP000000269"/>
    </source>
</evidence>
<dbReference type="STRING" id="350688.Clos_0297"/>
<dbReference type="InterPro" id="IPR005479">
    <property type="entry name" value="CPAse_ATP-bd"/>
</dbReference>
<protein>
    <submittedName>
        <fullName evidence="4">ATP-grasp protein-like protein</fullName>
    </submittedName>
</protein>
<dbReference type="GO" id="GO:0046872">
    <property type="term" value="F:metal ion binding"/>
    <property type="evidence" value="ECO:0007669"/>
    <property type="project" value="InterPro"/>
</dbReference>
<name>A8ML43_ALKOO</name>
<dbReference type="AlphaFoldDB" id="A8ML43"/>
<sequence length="390" mass="45326">MKNKAVILGSNYYIGLSTIRCLGIHNIYTVAVDYSDQDRYGSDSKYCSERLISPHYRNEKEAFIEFLKDYARKEIVPPVLIPCHDSYVEVIDEYLDELREFYLIPQTEQGLYTKAMNKETLERMAKEQGVLVPETIRVNEDNFFEKVDSIIKYPCIVKPTDSPSFVAKFRKKIFKVHNRAELEDALEKAQNAGLEVIVQRIIPGFDDHMYTFDAYLNQDAKVTHWTTCQKFRQYPINFGASVYTGQRHVPELYEIGAPFLEAIGYKGFGEIEFKKDAETGEYYLIEINVRITNLNNLLYKVGMNIPYITYRELTGEPLAPKAITENTNRVFWYAYEDLLAIKGYIQTGQLSLGEVMKSFFKPKAYAIWSLDDPKPFFSYCKMMVGKIFKR</sequence>
<evidence type="ECO:0000256" key="2">
    <source>
        <dbReference type="PROSITE-ProRule" id="PRU00409"/>
    </source>
</evidence>
<keyword evidence="1" id="KW-0436">Ligase</keyword>
<dbReference type="HOGENOM" id="CLU_034084_1_1_9"/>
<gene>
    <name evidence="4" type="ordered locus">Clos_0297</name>
</gene>
<dbReference type="EMBL" id="CP000853">
    <property type="protein sequence ID" value="ABW17860.1"/>
    <property type="molecule type" value="Genomic_DNA"/>
</dbReference>
<dbReference type="Gene3D" id="3.30.470.20">
    <property type="entry name" value="ATP-grasp fold, B domain"/>
    <property type="match status" value="1"/>
</dbReference>
<dbReference type="RefSeq" id="WP_012158175.1">
    <property type="nucleotide sequence ID" value="NC_009922.1"/>
</dbReference>